<dbReference type="Proteomes" id="UP000750711">
    <property type="component" value="Unassembled WGS sequence"/>
</dbReference>
<name>A0A9P8IGI8_9PEZI</name>
<dbReference type="EMBL" id="JAGHQM010001609">
    <property type="protein sequence ID" value="KAH0553082.1"/>
    <property type="molecule type" value="Genomic_DNA"/>
</dbReference>
<organism evidence="2 3">
    <name type="scientific">Trichoglossum hirsutum</name>
    <dbReference type="NCBI Taxonomy" id="265104"/>
    <lineage>
        <taxon>Eukaryota</taxon>
        <taxon>Fungi</taxon>
        <taxon>Dikarya</taxon>
        <taxon>Ascomycota</taxon>
        <taxon>Pezizomycotina</taxon>
        <taxon>Geoglossomycetes</taxon>
        <taxon>Geoglossales</taxon>
        <taxon>Geoglossaceae</taxon>
        <taxon>Trichoglossum</taxon>
    </lineage>
</organism>
<feature type="region of interest" description="Disordered" evidence="1">
    <location>
        <begin position="1"/>
        <end position="83"/>
    </location>
</feature>
<evidence type="ECO:0000256" key="1">
    <source>
        <dbReference type="SAM" id="MobiDB-lite"/>
    </source>
</evidence>
<evidence type="ECO:0000313" key="3">
    <source>
        <dbReference type="Proteomes" id="UP000750711"/>
    </source>
</evidence>
<evidence type="ECO:0000313" key="2">
    <source>
        <dbReference type="EMBL" id="KAH0553082.1"/>
    </source>
</evidence>
<feature type="compositionally biased region" description="Acidic residues" evidence="1">
    <location>
        <begin position="71"/>
        <end position="80"/>
    </location>
</feature>
<feature type="compositionally biased region" description="Polar residues" evidence="1">
    <location>
        <begin position="13"/>
        <end position="30"/>
    </location>
</feature>
<accession>A0A9P8IGI8</accession>
<dbReference type="AlphaFoldDB" id="A0A9P8IGI8"/>
<sequence>MSNKRYPPEMPISSASSPDMTQNQQHVSNGQDGGRDNDSIIMSDELYPMEVPTFSASSPNTTQNQQQAPDSQDEGQDTPEEPLRTITLTSPLLARHFADQMQNPVPYQQQRHLVVGNLQIPGPLPRVILSQSIRDRASSNTMIRSFVQAMDNMAEGRV</sequence>
<keyword evidence="3" id="KW-1185">Reference proteome</keyword>
<protein>
    <submittedName>
        <fullName evidence="2">Uncharacterized protein</fullName>
    </submittedName>
</protein>
<gene>
    <name evidence="2" type="ORF">GP486_006723</name>
</gene>
<feature type="compositionally biased region" description="Polar residues" evidence="1">
    <location>
        <begin position="54"/>
        <end position="70"/>
    </location>
</feature>
<reference evidence="2" key="1">
    <citation type="submission" date="2021-03" db="EMBL/GenBank/DDBJ databases">
        <title>Comparative genomics and phylogenomic investigation of the class Geoglossomycetes provide insights into ecological specialization and systematics.</title>
        <authorList>
            <person name="Melie T."/>
            <person name="Pirro S."/>
            <person name="Miller A.N."/>
            <person name="Quandt A."/>
        </authorList>
    </citation>
    <scope>NUCLEOTIDE SEQUENCE</scope>
    <source>
        <strain evidence="2">CAQ_001_2017</strain>
    </source>
</reference>
<proteinExistence type="predicted"/>
<comment type="caution">
    <text evidence="2">The sequence shown here is derived from an EMBL/GenBank/DDBJ whole genome shotgun (WGS) entry which is preliminary data.</text>
</comment>